<accession>A0AAD8SH74</accession>
<gene>
    <name evidence="2" type="ORF">QYE76_069338</name>
</gene>
<keyword evidence="3" id="KW-1185">Reference proteome</keyword>
<dbReference type="InterPro" id="IPR053253">
    <property type="entry name" value="Sex_diff_modulator"/>
</dbReference>
<organism evidence="2 3">
    <name type="scientific">Lolium multiflorum</name>
    <name type="common">Italian ryegrass</name>
    <name type="synonym">Lolium perenne subsp. multiflorum</name>
    <dbReference type="NCBI Taxonomy" id="4521"/>
    <lineage>
        <taxon>Eukaryota</taxon>
        <taxon>Viridiplantae</taxon>
        <taxon>Streptophyta</taxon>
        <taxon>Embryophyta</taxon>
        <taxon>Tracheophyta</taxon>
        <taxon>Spermatophyta</taxon>
        <taxon>Magnoliopsida</taxon>
        <taxon>Liliopsida</taxon>
        <taxon>Poales</taxon>
        <taxon>Poaceae</taxon>
        <taxon>BOP clade</taxon>
        <taxon>Pooideae</taxon>
        <taxon>Poodae</taxon>
        <taxon>Poeae</taxon>
        <taxon>Poeae Chloroplast Group 2 (Poeae type)</taxon>
        <taxon>Loliodinae</taxon>
        <taxon>Loliinae</taxon>
        <taxon>Lolium</taxon>
    </lineage>
</organism>
<evidence type="ECO:0000313" key="2">
    <source>
        <dbReference type="EMBL" id="KAK1651533.1"/>
    </source>
</evidence>
<evidence type="ECO:0000256" key="1">
    <source>
        <dbReference type="SAM" id="MobiDB-lite"/>
    </source>
</evidence>
<dbReference type="AlphaFoldDB" id="A0AAD8SH74"/>
<comment type="caution">
    <text evidence="2">The sequence shown here is derived from an EMBL/GenBank/DDBJ whole genome shotgun (WGS) entry which is preliminary data.</text>
</comment>
<feature type="region of interest" description="Disordered" evidence="1">
    <location>
        <begin position="250"/>
        <end position="277"/>
    </location>
</feature>
<protein>
    <recommendedName>
        <fullName evidence="4">DUF4283 domain-containing protein</fullName>
    </recommendedName>
</protein>
<dbReference type="PANTHER" id="PTHR33087:SF52">
    <property type="entry name" value="CCHC-TYPE DOMAIN-CONTAINING PROTEIN"/>
    <property type="match status" value="1"/>
</dbReference>
<name>A0AAD8SH74_LOLMU</name>
<dbReference type="PANTHER" id="PTHR33087">
    <property type="entry name" value="OS07G0539200 PROTEIN"/>
    <property type="match status" value="1"/>
</dbReference>
<proteinExistence type="predicted"/>
<dbReference type="Proteomes" id="UP001231189">
    <property type="component" value="Unassembled WGS sequence"/>
</dbReference>
<reference evidence="2" key="1">
    <citation type="submission" date="2023-07" db="EMBL/GenBank/DDBJ databases">
        <title>A chromosome-level genome assembly of Lolium multiflorum.</title>
        <authorList>
            <person name="Chen Y."/>
            <person name="Copetti D."/>
            <person name="Kolliker R."/>
            <person name="Studer B."/>
        </authorList>
    </citation>
    <scope>NUCLEOTIDE SEQUENCE</scope>
    <source>
        <strain evidence="2">02402/16</strain>
        <tissue evidence="2">Leaf</tissue>
    </source>
</reference>
<evidence type="ECO:0000313" key="3">
    <source>
        <dbReference type="Proteomes" id="UP001231189"/>
    </source>
</evidence>
<dbReference type="EMBL" id="JAUUTY010000004">
    <property type="protein sequence ID" value="KAK1651533.1"/>
    <property type="molecule type" value="Genomic_DNA"/>
</dbReference>
<feature type="compositionally biased region" description="Gly residues" evidence="1">
    <location>
        <begin position="250"/>
        <end position="261"/>
    </location>
</feature>
<sequence>MWPNLLCPACPEEPRAQRRRLVTPNGPAEESPMAPLCVVRRTRTMDDLERRLQHAVVAYVGGDRPAVTCGQVAEALYEQLGIMADRCSVHPYQPEDFLIVLASADLRRSVLAQASIDHAGFSLFLKPWTRLAQASKVIQRTRVQLIMEGVPPHAWDRETTEELLGTSCVVEELAPATRSRSDLALFRLSAWTENWQGWQGIPPARVLAIPEPEEMDAHAPVLALRHREEVSTLRYKVLIHVDSVEEDWLGGKGAGPHGGNQDGQLPQERMGDGGSAV</sequence>
<evidence type="ECO:0008006" key="4">
    <source>
        <dbReference type="Google" id="ProtNLM"/>
    </source>
</evidence>